<sequence length="353" mass="40770">IDYVWTRTSGSINADIVKTITDTFLNQYDGFSNYQKLYDITVDFDYTFTKDNSLYTDLAKIYITYGASQDSFNLIKEGTPQSFSYTFEFDSATESGFEVKFEISNGQLDLSNMDYSYLFKCIENPSGNIVLQQEFEVSYPYNFYRTTEHLLVDIDYSFVNNPNGITYYNTYGRTNKFEIIFQVKARGEWYEQVYAKSTSTAEIYTFDLSQFIITNQLRYLEDFKIKFVLIGEDTEIIVSSISLRNQMEIKEFYRIIDLESGFVSEWIEFNSGTILKLSDLAYLPNKFTIEYKVIDPAGNEATVSTYNGGFEYLGFSTEKTLTWTDDNIDLNSVSQIDRTLSITADFGGIPNLD</sequence>
<name>A0A0F8ZAE0_9ZZZZ</name>
<reference evidence="1" key="1">
    <citation type="journal article" date="2015" name="Nature">
        <title>Complex archaea that bridge the gap between prokaryotes and eukaryotes.</title>
        <authorList>
            <person name="Spang A."/>
            <person name="Saw J.H."/>
            <person name="Jorgensen S.L."/>
            <person name="Zaremba-Niedzwiedzka K."/>
            <person name="Martijn J."/>
            <person name="Lind A.E."/>
            <person name="van Eijk R."/>
            <person name="Schleper C."/>
            <person name="Guy L."/>
            <person name="Ettema T.J."/>
        </authorList>
    </citation>
    <scope>NUCLEOTIDE SEQUENCE</scope>
</reference>
<evidence type="ECO:0000313" key="1">
    <source>
        <dbReference type="EMBL" id="KKK57046.1"/>
    </source>
</evidence>
<feature type="non-terminal residue" evidence="1">
    <location>
        <position position="353"/>
    </location>
</feature>
<proteinExistence type="predicted"/>
<comment type="caution">
    <text evidence="1">The sequence shown here is derived from an EMBL/GenBank/DDBJ whole genome shotgun (WGS) entry which is preliminary data.</text>
</comment>
<feature type="non-terminal residue" evidence="1">
    <location>
        <position position="1"/>
    </location>
</feature>
<dbReference type="AlphaFoldDB" id="A0A0F8ZAE0"/>
<organism evidence="1">
    <name type="scientific">marine sediment metagenome</name>
    <dbReference type="NCBI Taxonomy" id="412755"/>
    <lineage>
        <taxon>unclassified sequences</taxon>
        <taxon>metagenomes</taxon>
        <taxon>ecological metagenomes</taxon>
    </lineage>
</organism>
<protein>
    <submittedName>
        <fullName evidence="1">Uncharacterized protein</fullName>
    </submittedName>
</protein>
<accession>A0A0F8ZAE0</accession>
<dbReference type="EMBL" id="LAZR01064684">
    <property type="protein sequence ID" value="KKK57046.1"/>
    <property type="molecule type" value="Genomic_DNA"/>
</dbReference>
<gene>
    <name evidence="1" type="ORF">LCGC14_3058430</name>
</gene>